<protein>
    <recommendedName>
        <fullName evidence="3">D-glucuronyl C5-epimerase C-terminal domain-containing protein</fullName>
    </recommendedName>
</protein>
<dbReference type="Proteomes" id="UP000326912">
    <property type="component" value="Unassembled WGS sequence"/>
</dbReference>
<dbReference type="EMBL" id="BKZW01000003">
    <property type="protein sequence ID" value="GER91007.1"/>
    <property type="molecule type" value="Genomic_DNA"/>
</dbReference>
<evidence type="ECO:0000313" key="2">
    <source>
        <dbReference type="Proteomes" id="UP000326912"/>
    </source>
</evidence>
<name>A0A5J4KWV3_9CHLR</name>
<gene>
    <name evidence="1" type="ORF">KDW_51690</name>
</gene>
<evidence type="ECO:0000313" key="1">
    <source>
        <dbReference type="EMBL" id="GER91007.1"/>
    </source>
</evidence>
<evidence type="ECO:0008006" key="3">
    <source>
        <dbReference type="Google" id="ProtNLM"/>
    </source>
</evidence>
<dbReference type="Gene3D" id="1.50.10.10">
    <property type="match status" value="1"/>
</dbReference>
<keyword evidence="2" id="KW-1185">Reference proteome</keyword>
<dbReference type="GO" id="GO:0005975">
    <property type="term" value="P:carbohydrate metabolic process"/>
    <property type="evidence" value="ECO:0007669"/>
    <property type="project" value="InterPro"/>
</dbReference>
<dbReference type="AlphaFoldDB" id="A0A5J4KWV3"/>
<organism evidence="1 2">
    <name type="scientific">Dictyobacter vulcani</name>
    <dbReference type="NCBI Taxonomy" id="2607529"/>
    <lineage>
        <taxon>Bacteria</taxon>
        <taxon>Bacillati</taxon>
        <taxon>Chloroflexota</taxon>
        <taxon>Ktedonobacteria</taxon>
        <taxon>Ktedonobacterales</taxon>
        <taxon>Dictyobacteraceae</taxon>
        <taxon>Dictyobacter</taxon>
    </lineage>
</organism>
<proteinExistence type="predicted"/>
<dbReference type="InterPro" id="IPR008928">
    <property type="entry name" value="6-hairpin_glycosidase_sf"/>
</dbReference>
<comment type="caution">
    <text evidence="1">The sequence shown here is derived from an EMBL/GenBank/DDBJ whole genome shotgun (WGS) entry which is preliminary data.</text>
</comment>
<reference evidence="1 2" key="1">
    <citation type="submission" date="2019-10" db="EMBL/GenBank/DDBJ databases">
        <title>Dictyobacter vulcani sp. nov., within the class Ktedonobacteria, isolated from soil of volcanic Mt. Zao.</title>
        <authorList>
            <person name="Zheng Y."/>
            <person name="Wang C.M."/>
            <person name="Sakai Y."/>
            <person name="Abe K."/>
            <person name="Yokota A."/>
            <person name="Yabe S."/>
        </authorList>
    </citation>
    <scope>NUCLEOTIDE SEQUENCE [LARGE SCALE GENOMIC DNA]</scope>
    <source>
        <strain evidence="1 2">W12</strain>
    </source>
</reference>
<accession>A0A5J4KWV3</accession>
<dbReference type="RefSeq" id="WP_151758707.1">
    <property type="nucleotide sequence ID" value="NZ_BKZW01000003.1"/>
</dbReference>
<sequence>MRLNPTIDQIAQQVLFNIRANGFNPNARTKKLVTGGLYVNWQMNNPNRTNGLNVSSNDDPPSSHDIQTDLYYLNALAEYKHLHPTDSSYDQDVQKISPIVHYEFFNYNLPKGWIYFYLLRTGLYLNDQALVSEANMAAANYYNNWYDSKFNLLYNKAHDPGVYSVKHTVTASVAMMDAGIRWNQPQWLQAGKTALNTALSASYNLQTHLFYNNMSVNENATEVVLNDQARPSTQGSIVEALMDAYMLTHTQQYLDIADQVLQSMLVTSGLWDQNYGGLYFALNLNNNQLQQKYKETRSQAHTLIGLYRYNQVLRMLNQPQKYLDKQQQLINLLSTSFYEPTYHGYFYRLTPTFQNYISRNADGQLQSENYFTTEAMGIALDALQQTEMDFIPF</sequence>
<dbReference type="InterPro" id="IPR012341">
    <property type="entry name" value="6hp_glycosidase-like_sf"/>
</dbReference>
<dbReference type="SUPFAM" id="SSF48208">
    <property type="entry name" value="Six-hairpin glycosidases"/>
    <property type="match status" value="1"/>
</dbReference>